<dbReference type="Gene3D" id="1.20.1600.10">
    <property type="entry name" value="Outer membrane efflux proteins (OEP)"/>
    <property type="match status" value="1"/>
</dbReference>
<dbReference type="GO" id="GO:0015288">
    <property type="term" value="F:porin activity"/>
    <property type="evidence" value="ECO:0007669"/>
    <property type="project" value="TreeGrafter"/>
</dbReference>
<name>A0AAE4BS34_9BACT</name>
<dbReference type="EMBL" id="JAVDQD010000002">
    <property type="protein sequence ID" value="MDR6239336.1"/>
    <property type="molecule type" value="Genomic_DNA"/>
</dbReference>
<keyword evidence="3" id="KW-0813">Transport</keyword>
<keyword evidence="8" id="KW-0732">Signal</keyword>
<dbReference type="PANTHER" id="PTHR30026:SF20">
    <property type="entry name" value="OUTER MEMBRANE PROTEIN TOLC"/>
    <property type="match status" value="1"/>
</dbReference>
<dbReference type="GO" id="GO:0009279">
    <property type="term" value="C:cell outer membrane"/>
    <property type="evidence" value="ECO:0007669"/>
    <property type="project" value="UniProtKB-SubCell"/>
</dbReference>
<accession>A0AAE4BS34</accession>
<dbReference type="Pfam" id="PF02321">
    <property type="entry name" value="OEP"/>
    <property type="match status" value="2"/>
</dbReference>
<dbReference type="GO" id="GO:1990281">
    <property type="term" value="C:efflux pump complex"/>
    <property type="evidence" value="ECO:0007669"/>
    <property type="project" value="TreeGrafter"/>
</dbReference>
<reference evidence="9" key="1">
    <citation type="submission" date="2023-07" db="EMBL/GenBank/DDBJ databases">
        <title>Genomic Encyclopedia of Type Strains, Phase IV (KMG-IV): sequencing the most valuable type-strain genomes for metagenomic binning, comparative biology and taxonomic classification.</title>
        <authorList>
            <person name="Goeker M."/>
        </authorList>
    </citation>
    <scope>NUCLEOTIDE SEQUENCE</scope>
    <source>
        <strain evidence="9">DSM 26174</strain>
    </source>
</reference>
<evidence type="ECO:0000256" key="1">
    <source>
        <dbReference type="ARBA" id="ARBA00004442"/>
    </source>
</evidence>
<dbReference type="SUPFAM" id="SSF56954">
    <property type="entry name" value="Outer membrane efflux proteins (OEP)"/>
    <property type="match status" value="1"/>
</dbReference>
<sequence>MKKLLIIIYLSTLGLNLKSVAQNTLTLNDAIIIGLEQNFDIQIENEKVNAASINNTWGQAGRLPTIDLQVNESNSFSSTDNPARLQNGDFFNVNVGPQLTANWTIFEGFKVNITKHRLELLEEQSSGNSTIIVENTIQGIVQAYYSALLEQERLNTLKETMKLSRMKYRYSEAKLELGSAVTYDVLRDKNNYLTDSSNYLNQELKYRNALRQLNVLLAEDVQEEFVLIDKLSASEKDYAFADLHSRMTKDNSTLKNQFINLKILQEDVKLAKTALMPRLGVTAGASYEKSYFADISESKPENQPTVDIGTTKNYYMNFSLAYRLWDGGKIKRSIQNAQIQERIGNLQIDKMENELSNLLLSNLELYNVQKNVLKVRDENLKTADLNLELATEKFRNGTITTFEFRDVQINQLRASLEKLQSIYELINTDTELMRISGGILTELNP</sequence>
<comment type="caution">
    <text evidence="9">The sequence shown here is derived from an EMBL/GenBank/DDBJ whole genome shotgun (WGS) entry which is preliminary data.</text>
</comment>
<dbReference type="Proteomes" id="UP001185092">
    <property type="component" value="Unassembled WGS sequence"/>
</dbReference>
<keyword evidence="6" id="KW-0472">Membrane</keyword>
<keyword evidence="7" id="KW-0998">Cell outer membrane</keyword>
<dbReference type="AlphaFoldDB" id="A0AAE4BS34"/>
<dbReference type="InterPro" id="IPR051906">
    <property type="entry name" value="TolC-like"/>
</dbReference>
<evidence type="ECO:0000256" key="2">
    <source>
        <dbReference type="ARBA" id="ARBA00007613"/>
    </source>
</evidence>
<evidence type="ECO:0000256" key="6">
    <source>
        <dbReference type="ARBA" id="ARBA00023136"/>
    </source>
</evidence>
<keyword evidence="4" id="KW-1134">Transmembrane beta strand</keyword>
<comment type="subcellular location">
    <subcellularLocation>
        <location evidence="1">Cell outer membrane</location>
    </subcellularLocation>
</comment>
<organism evidence="9 10">
    <name type="scientific">Aureibacter tunicatorum</name>
    <dbReference type="NCBI Taxonomy" id="866807"/>
    <lineage>
        <taxon>Bacteria</taxon>
        <taxon>Pseudomonadati</taxon>
        <taxon>Bacteroidota</taxon>
        <taxon>Cytophagia</taxon>
        <taxon>Cytophagales</taxon>
        <taxon>Persicobacteraceae</taxon>
        <taxon>Aureibacter</taxon>
    </lineage>
</organism>
<keyword evidence="5" id="KW-0812">Transmembrane</keyword>
<evidence type="ECO:0000256" key="8">
    <source>
        <dbReference type="SAM" id="SignalP"/>
    </source>
</evidence>
<evidence type="ECO:0000256" key="3">
    <source>
        <dbReference type="ARBA" id="ARBA00022448"/>
    </source>
</evidence>
<evidence type="ECO:0000313" key="9">
    <source>
        <dbReference type="EMBL" id="MDR6239336.1"/>
    </source>
</evidence>
<dbReference type="InterPro" id="IPR003423">
    <property type="entry name" value="OMP_efflux"/>
</dbReference>
<evidence type="ECO:0000313" key="10">
    <source>
        <dbReference type="Proteomes" id="UP001185092"/>
    </source>
</evidence>
<proteinExistence type="inferred from homology"/>
<dbReference type="GO" id="GO:0015562">
    <property type="term" value="F:efflux transmembrane transporter activity"/>
    <property type="evidence" value="ECO:0007669"/>
    <property type="project" value="InterPro"/>
</dbReference>
<keyword evidence="10" id="KW-1185">Reference proteome</keyword>
<protein>
    <submittedName>
        <fullName evidence="9">Outer membrane protein TolC</fullName>
    </submittedName>
</protein>
<gene>
    <name evidence="9" type="ORF">HNQ88_002373</name>
</gene>
<evidence type="ECO:0000256" key="7">
    <source>
        <dbReference type="ARBA" id="ARBA00023237"/>
    </source>
</evidence>
<feature type="signal peptide" evidence="8">
    <location>
        <begin position="1"/>
        <end position="21"/>
    </location>
</feature>
<dbReference type="PANTHER" id="PTHR30026">
    <property type="entry name" value="OUTER MEMBRANE PROTEIN TOLC"/>
    <property type="match status" value="1"/>
</dbReference>
<dbReference type="RefSeq" id="WP_309938961.1">
    <property type="nucleotide sequence ID" value="NZ_AP025305.1"/>
</dbReference>
<comment type="similarity">
    <text evidence="2">Belongs to the outer membrane factor (OMF) (TC 1.B.17) family.</text>
</comment>
<evidence type="ECO:0000256" key="5">
    <source>
        <dbReference type="ARBA" id="ARBA00022692"/>
    </source>
</evidence>
<evidence type="ECO:0000256" key="4">
    <source>
        <dbReference type="ARBA" id="ARBA00022452"/>
    </source>
</evidence>
<feature type="chain" id="PRO_5042001545" evidence="8">
    <location>
        <begin position="22"/>
        <end position="445"/>
    </location>
</feature>